<name>A0A975PNG4_9RHOB</name>
<dbReference type="Gene3D" id="2.40.160.20">
    <property type="match status" value="1"/>
</dbReference>
<sequence>MTRITKFALATAFGSTALTSAAFAGNLAEPVVEAPVITPEVVTYDEDWTGFYGGLNLGYADIDGDGAVDGDDTTYGLHMGYDYDFGDYVIGGEVEYDKLDVDLNGAAEGEDVIRLKVKGGYDLGRTLVYATAGSAILDTDVGGDTGQFVGVGATYKVNERFTVGGELLEHRFDDLGGTGIDADATTFNIKGSVRF</sequence>
<dbReference type="InterPro" id="IPR011250">
    <property type="entry name" value="OMP/PagP_B-barrel"/>
</dbReference>
<feature type="chain" id="PRO_5037331100" evidence="2">
    <location>
        <begin position="25"/>
        <end position="195"/>
    </location>
</feature>
<dbReference type="RefSeq" id="WP_212706016.1">
    <property type="nucleotide sequence ID" value="NZ_CP073581.1"/>
</dbReference>
<evidence type="ECO:0000259" key="3">
    <source>
        <dbReference type="Pfam" id="PF13505"/>
    </source>
</evidence>
<feature type="signal peptide" evidence="2">
    <location>
        <begin position="1"/>
        <end position="24"/>
    </location>
</feature>
<evidence type="ECO:0000313" key="4">
    <source>
        <dbReference type="EMBL" id="QUJ77823.1"/>
    </source>
</evidence>
<keyword evidence="1 2" id="KW-0732">Signal</keyword>
<reference evidence="4" key="1">
    <citation type="submission" date="2021-04" db="EMBL/GenBank/DDBJ databases">
        <title>Complete genome sequence for Sulfitobacter sp. strain JK7-1.</title>
        <authorList>
            <person name="Park S.-J."/>
        </authorList>
    </citation>
    <scope>NUCLEOTIDE SEQUENCE</scope>
    <source>
        <strain evidence="4">JK7-1</strain>
    </source>
</reference>
<accession>A0A975PNG4</accession>
<dbReference type="EMBL" id="CP073581">
    <property type="protein sequence ID" value="QUJ77823.1"/>
    <property type="molecule type" value="Genomic_DNA"/>
</dbReference>
<evidence type="ECO:0000256" key="2">
    <source>
        <dbReference type="SAM" id="SignalP"/>
    </source>
</evidence>
<evidence type="ECO:0000256" key="1">
    <source>
        <dbReference type="ARBA" id="ARBA00022729"/>
    </source>
</evidence>
<dbReference type="Proteomes" id="UP000683291">
    <property type="component" value="Chromosome 1"/>
</dbReference>
<evidence type="ECO:0000313" key="5">
    <source>
        <dbReference type="Proteomes" id="UP000683291"/>
    </source>
</evidence>
<dbReference type="SUPFAM" id="SSF56925">
    <property type="entry name" value="OMPA-like"/>
    <property type="match status" value="1"/>
</dbReference>
<dbReference type="AlphaFoldDB" id="A0A975PNG4"/>
<proteinExistence type="predicted"/>
<organism evidence="4 5">
    <name type="scientific">Sulfitobacter albidus</name>
    <dbReference type="NCBI Taxonomy" id="2829501"/>
    <lineage>
        <taxon>Bacteria</taxon>
        <taxon>Pseudomonadati</taxon>
        <taxon>Pseudomonadota</taxon>
        <taxon>Alphaproteobacteria</taxon>
        <taxon>Rhodobacterales</taxon>
        <taxon>Roseobacteraceae</taxon>
        <taxon>Sulfitobacter</taxon>
    </lineage>
</organism>
<protein>
    <submittedName>
        <fullName evidence="4">Porin</fullName>
    </submittedName>
</protein>
<keyword evidence="5" id="KW-1185">Reference proteome</keyword>
<gene>
    <name evidence="4" type="ORF">KDD17_07775</name>
</gene>
<dbReference type="KEGG" id="sual:KDD17_07775"/>
<dbReference type="InterPro" id="IPR027385">
    <property type="entry name" value="Beta-barrel_OMP"/>
</dbReference>
<feature type="domain" description="Outer membrane protein beta-barrel" evidence="3">
    <location>
        <begin position="28"/>
        <end position="195"/>
    </location>
</feature>
<dbReference type="Pfam" id="PF13505">
    <property type="entry name" value="OMP_b-brl"/>
    <property type="match status" value="1"/>
</dbReference>